<proteinExistence type="predicted"/>
<dbReference type="InterPro" id="IPR036388">
    <property type="entry name" value="WH-like_DNA-bd_sf"/>
</dbReference>
<accession>A0ABW5FIM4</accession>
<comment type="caution">
    <text evidence="2">The sequence shown here is derived from an EMBL/GenBank/DDBJ whole genome shotgun (WGS) entry which is preliminary data.</text>
</comment>
<keyword evidence="3" id="KW-1185">Reference proteome</keyword>
<sequence>MSEPQLDRQVRRRLAVQRHVEEVTGNAAMTCRYFGITRQTYYNWLRRYEAEGTDGLRDRSKRPRNIPNATRTEVIEKIIHLRKNYHFGPEKIAMYLKRYHDITISKSGVWRILHRLDMGRLPASQRYKRHDRRWKRYEKQRPGHHVQIDVKFVEPLPGTGKAELAAKPADRRGKFYQYTAIDDCTRLRVLKIYPKNNQKTAIQFLDYVLSQLPFAVETVQTDNGAEFKTAFHWHVLDKGINHVYIKPATPRLNGKVERSHRIDAEEFYRLLDGVVIDDINIFNARLKEWQDYYNYDRPHGGLDGQTPCERLRQKTQATEARG</sequence>
<evidence type="ECO:0000259" key="1">
    <source>
        <dbReference type="PROSITE" id="PS50994"/>
    </source>
</evidence>
<dbReference type="InterPro" id="IPR047656">
    <property type="entry name" value="IS481-like_transpos"/>
</dbReference>
<evidence type="ECO:0000313" key="2">
    <source>
        <dbReference type="EMBL" id="MFD2414843.1"/>
    </source>
</evidence>
<dbReference type="Gene3D" id="1.10.10.10">
    <property type="entry name" value="Winged helix-like DNA-binding domain superfamily/Winged helix DNA-binding domain"/>
    <property type="match status" value="1"/>
</dbReference>
<protein>
    <submittedName>
        <fullName evidence="2">IS481 family transposase</fullName>
    </submittedName>
</protein>
<dbReference type="Gene3D" id="3.30.420.10">
    <property type="entry name" value="Ribonuclease H-like superfamily/Ribonuclease H"/>
    <property type="match status" value="1"/>
</dbReference>
<name>A0ABW5FIM4_9PSEU</name>
<dbReference type="PROSITE" id="PS50994">
    <property type="entry name" value="INTEGRASE"/>
    <property type="match status" value="1"/>
</dbReference>
<dbReference type="InterPro" id="IPR009057">
    <property type="entry name" value="Homeodomain-like_sf"/>
</dbReference>
<dbReference type="PANTHER" id="PTHR35004:SF7">
    <property type="entry name" value="INTEGRASE PROTEIN"/>
    <property type="match status" value="1"/>
</dbReference>
<dbReference type="RefSeq" id="WP_378260092.1">
    <property type="nucleotide sequence ID" value="NZ_JBHUKR010000002.1"/>
</dbReference>
<feature type="domain" description="Integrase catalytic" evidence="1">
    <location>
        <begin position="138"/>
        <end position="315"/>
    </location>
</feature>
<dbReference type="SUPFAM" id="SSF46689">
    <property type="entry name" value="Homeodomain-like"/>
    <property type="match status" value="1"/>
</dbReference>
<organism evidence="2 3">
    <name type="scientific">Amycolatopsis pigmentata</name>
    <dbReference type="NCBI Taxonomy" id="450801"/>
    <lineage>
        <taxon>Bacteria</taxon>
        <taxon>Bacillati</taxon>
        <taxon>Actinomycetota</taxon>
        <taxon>Actinomycetes</taxon>
        <taxon>Pseudonocardiales</taxon>
        <taxon>Pseudonocardiaceae</taxon>
        <taxon>Amycolatopsis</taxon>
    </lineage>
</organism>
<evidence type="ECO:0000313" key="3">
    <source>
        <dbReference type="Proteomes" id="UP001597417"/>
    </source>
</evidence>
<dbReference type="SUPFAM" id="SSF53098">
    <property type="entry name" value="Ribonuclease H-like"/>
    <property type="match status" value="1"/>
</dbReference>
<dbReference type="Pfam" id="PF13565">
    <property type="entry name" value="HTH_32"/>
    <property type="match status" value="1"/>
</dbReference>
<reference evidence="3" key="1">
    <citation type="journal article" date="2019" name="Int. J. Syst. Evol. Microbiol.">
        <title>The Global Catalogue of Microorganisms (GCM) 10K type strain sequencing project: providing services to taxonomists for standard genome sequencing and annotation.</title>
        <authorList>
            <consortium name="The Broad Institute Genomics Platform"/>
            <consortium name="The Broad Institute Genome Sequencing Center for Infectious Disease"/>
            <person name="Wu L."/>
            <person name="Ma J."/>
        </authorList>
    </citation>
    <scope>NUCLEOTIDE SEQUENCE [LARGE SCALE GENOMIC DNA]</scope>
    <source>
        <strain evidence="3">CGMCC 4.7645</strain>
    </source>
</reference>
<dbReference type="NCBIfam" id="NF033577">
    <property type="entry name" value="transpos_IS481"/>
    <property type="match status" value="1"/>
</dbReference>
<dbReference type="InterPro" id="IPR036397">
    <property type="entry name" value="RNaseH_sf"/>
</dbReference>
<dbReference type="InterPro" id="IPR001584">
    <property type="entry name" value="Integrase_cat-core"/>
</dbReference>
<dbReference type="PANTHER" id="PTHR35004">
    <property type="entry name" value="TRANSPOSASE RV3428C-RELATED"/>
    <property type="match status" value="1"/>
</dbReference>
<dbReference type="InterPro" id="IPR012337">
    <property type="entry name" value="RNaseH-like_sf"/>
</dbReference>
<gene>
    <name evidence="2" type="ORF">ACFSXZ_00680</name>
</gene>
<dbReference type="Proteomes" id="UP001597417">
    <property type="component" value="Unassembled WGS sequence"/>
</dbReference>
<dbReference type="EMBL" id="JBHUKR010000002">
    <property type="protein sequence ID" value="MFD2414843.1"/>
    <property type="molecule type" value="Genomic_DNA"/>
</dbReference>
<dbReference type="Pfam" id="PF13683">
    <property type="entry name" value="rve_3"/>
    <property type="match status" value="1"/>
</dbReference>